<dbReference type="GO" id="GO:0003924">
    <property type="term" value="F:GTPase activity"/>
    <property type="evidence" value="ECO:0007669"/>
    <property type="project" value="InterPro"/>
</dbReference>
<dbReference type="AlphaFoldDB" id="A0A9W9CTT6"/>
<dbReference type="GO" id="GO:0003743">
    <property type="term" value="F:translation initiation factor activity"/>
    <property type="evidence" value="ECO:0007669"/>
    <property type="project" value="UniProtKB-KW"/>
</dbReference>
<evidence type="ECO:0000256" key="4">
    <source>
        <dbReference type="ARBA" id="ARBA00022741"/>
    </source>
</evidence>
<feature type="compositionally biased region" description="Polar residues" evidence="11">
    <location>
        <begin position="308"/>
        <end position="322"/>
    </location>
</feature>
<evidence type="ECO:0000256" key="9">
    <source>
        <dbReference type="ARBA" id="ARBA00025162"/>
    </source>
</evidence>
<proteinExistence type="inferred from homology"/>
<feature type="region of interest" description="Disordered" evidence="11">
    <location>
        <begin position="676"/>
        <end position="701"/>
    </location>
</feature>
<keyword evidence="8" id="KW-0342">GTP-binding</keyword>
<dbReference type="Pfam" id="PF11987">
    <property type="entry name" value="IF-2"/>
    <property type="match status" value="1"/>
</dbReference>
<dbReference type="InterPro" id="IPR023115">
    <property type="entry name" value="TIF_IF2_dom3"/>
</dbReference>
<dbReference type="Pfam" id="PF00009">
    <property type="entry name" value="GTP_EFTU"/>
    <property type="match status" value="1"/>
</dbReference>
<dbReference type="InterPro" id="IPR000795">
    <property type="entry name" value="T_Tr_GTP-bd_dom"/>
</dbReference>
<feature type="compositionally biased region" description="Polar residues" evidence="11">
    <location>
        <begin position="232"/>
        <end position="258"/>
    </location>
</feature>
<feature type="compositionally biased region" description="Basic and acidic residues" evidence="11">
    <location>
        <begin position="601"/>
        <end position="613"/>
    </location>
</feature>
<dbReference type="InterPro" id="IPR027417">
    <property type="entry name" value="P-loop_NTPase"/>
</dbReference>
<feature type="compositionally biased region" description="Pro residues" evidence="11">
    <location>
        <begin position="691"/>
        <end position="701"/>
    </location>
</feature>
<dbReference type="InterPro" id="IPR036925">
    <property type="entry name" value="TIF_IF2_dom3_sf"/>
</dbReference>
<feature type="compositionally biased region" description="Acidic residues" evidence="11">
    <location>
        <begin position="1004"/>
        <end position="1013"/>
    </location>
</feature>
<feature type="region of interest" description="Disordered" evidence="11">
    <location>
        <begin position="98"/>
        <end position="204"/>
    </location>
</feature>
<dbReference type="NCBIfam" id="TIGR00487">
    <property type="entry name" value="IF-2"/>
    <property type="match status" value="1"/>
</dbReference>
<dbReference type="PANTHER" id="PTHR43381">
    <property type="entry name" value="TRANSLATION INITIATION FACTOR IF-2-RELATED"/>
    <property type="match status" value="1"/>
</dbReference>
<feature type="compositionally biased region" description="Polar residues" evidence="11">
    <location>
        <begin position="433"/>
        <end position="446"/>
    </location>
</feature>
<dbReference type="NCBIfam" id="TIGR00231">
    <property type="entry name" value="small_GTP"/>
    <property type="match status" value="1"/>
</dbReference>
<dbReference type="HAMAP" id="MF_00100_B">
    <property type="entry name" value="IF_2_B"/>
    <property type="match status" value="1"/>
</dbReference>
<dbReference type="OrthoDB" id="361630at2759"/>
<evidence type="ECO:0000313" key="14">
    <source>
        <dbReference type="Proteomes" id="UP001140453"/>
    </source>
</evidence>
<keyword evidence="7" id="KW-0496">Mitochondrion</keyword>
<dbReference type="Pfam" id="PF04760">
    <property type="entry name" value="IF2_N"/>
    <property type="match status" value="1"/>
</dbReference>
<dbReference type="GO" id="GO:0005525">
    <property type="term" value="F:GTP binding"/>
    <property type="evidence" value="ECO:0007669"/>
    <property type="project" value="UniProtKB-KW"/>
</dbReference>
<evidence type="ECO:0000256" key="8">
    <source>
        <dbReference type="ARBA" id="ARBA00023134"/>
    </source>
</evidence>
<dbReference type="Pfam" id="PF22042">
    <property type="entry name" value="EF-G_D2"/>
    <property type="match status" value="1"/>
</dbReference>
<dbReference type="SUPFAM" id="SSF52540">
    <property type="entry name" value="P-loop containing nucleoside triphosphate hydrolases"/>
    <property type="match status" value="1"/>
</dbReference>
<accession>A0A9W9CTT6</accession>
<dbReference type="InterPro" id="IPR053905">
    <property type="entry name" value="EF-G-like_DII"/>
</dbReference>
<keyword evidence="14" id="KW-1185">Reference proteome</keyword>
<comment type="caution">
    <text evidence="13">The sequence shown here is derived from an EMBL/GenBank/DDBJ whole genome shotgun (WGS) entry which is preliminary data.</text>
</comment>
<feature type="compositionally biased region" description="Basic and acidic residues" evidence="11">
    <location>
        <begin position="514"/>
        <end position="538"/>
    </location>
</feature>
<comment type="function">
    <text evidence="9">One of the essential components for the initiation of protein synthesis. Protects formylmethionyl-tRNA from spontaneous hydrolysis and promotes its binding to the 30S ribosomal subunits. Also involved in the hydrolysis of GTP during the formation of the 70S ribosomal complex.</text>
</comment>
<dbReference type="InterPro" id="IPR000178">
    <property type="entry name" value="TF_IF2_bacterial-like"/>
</dbReference>
<dbReference type="CDD" id="cd01887">
    <property type="entry name" value="IF2_eIF5B"/>
    <property type="match status" value="1"/>
</dbReference>
<feature type="compositionally biased region" description="Low complexity" evidence="11">
    <location>
        <begin position="190"/>
        <end position="203"/>
    </location>
</feature>
<keyword evidence="6" id="KW-0809">Transit peptide</keyword>
<evidence type="ECO:0000256" key="2">
    <source>
        <dbReference type="ARBA" id="ARBA00007733"/>
    </source>
</evidence>
<dbReference type="Gene3D" id="3.40.50.10050">
    <property type="entry name" value="Translation initiation factor IF- 2, domain 3"/>
    <property type="match status" value="1"/>
</dbReference>
<evidence type="ECO:0000256" key="7">
    <source>
        <dbReference type="ARBA" id="ARBA00023128"/>
    </source>
</evidence>
<dbReference type="FunFam" id="3.40.50.10050:FF:000001">
    <property type="entry name" value="Translation initiation factor IF-2"/>
    <property type="match status" value="1"/>
</dbReference>
<keyword evidence="4" id="KW-0547">Nucleotide-binding</keyword>
<evidence type="ECO:0000256" key="3">
    <source>
        <dbReference type="ARBA" id="ARBA00022540"/>
    </source>
</evidence>
<feature type="compositionally biased region" description="Low complexity" evidence="11">
    <location>
        <begin position="169"/>
        <end position="183"/>
    </location>
</feature>
<feature type="compositionally biased region" description="Basic and acidic residues" evidence="11">
    <location>
        <begin position="983"/>
        <end position="1003"/>
    </location>
</feature>
<keyword evidence="3 13" id="KW-0396">Initiation factor</keyword>
<dbReference type="Gene3D" id="2.40.30.10">
    <property type="entry name" value="Translation factors"/>
    <property type="match status" value="2"/>
</dbReference>
<dbReference type="PROSITE" id="PS51722">
    <property type="entry name" value="G_TR_2"/>
    <property type="match status" value="1"/>
</dbReference>
<dbReference type="GO" id="GO:0005739">
    <property type="term" value="C:mitochondrion"/>
    <property type="evidence" value="ECO:0007669"/>
    <property type="project" value="UniProtKB-SubCell"/>
</dbReference>
<dbReference type="Gene3D" id="3.40.50.300">
    <property type="entry name" value="P-loop containing nucleotide triphosphate hydrolases"/>
    <property type="match status" value="1"/>
</dbReference>
<comment type="similarity">
    <text evidence="2">Belongs to the TRAFAC class translation factor GTPase superfamily. Classic translation factor GTPase family. IF-2 subfamily.</text>
</comment>
<comment type="subcellular location">
    <subcellularLocation>
        <location evidence="1">Mitochondrion</location>
    </subcellularLocation>
</comment>
<dbReference type="EMBL" id="JAPEVB010000005">
    <property type="protein sequence ID" value="KAJ4387945.1"/>
    <property type="molecule type" value="Genomic_DNA"/>
</dbReference>
<feature type="region of interest" description="Disordered" evidence="11">
    <location>
        <begin position="232"/>
        <end position="613"/>
    </location>
</feature>
<organism evidence="13 14">
    <name type="scientific">Gnomoniopsis smithogilvyi</name>
    <dbReference type="NCBI Taxonomy" id="1191159"/>
    <lineage>
        <taxon>Eukaryota</taxon>
        <taxon>Fungi</taxon>
        <taxon>Dikarya</taxon>
        <taxon>Ascomycota</taxon>
        <taxon>Pezizomycotina</taxon>
        <taxon>Sordariomycetes</taxon>
        <taxon>Sordariomycetidae</taxon>
        <taxon>Diaporthales</taxon>
        <taxon>Gnomoniaceae</taxon>
        <taxon>Gnomoniopsis</taxon>
    </lineage>
</organism>
<protein>
    <recommendedName>
        <fullName evidence="10">Translation initiation factor IF-2, mitochondrial</fullName>
    </recommendedName>
</protein>
<feature type="region of interest" description="Disordered" evidence="11">
    <location>
        <begin position="981"/>
        <end position="1013"/>
    </location>
</feature>
<dbReference type="PANTHER" id="PTHR43381:SF20">
    <property type="entry name" value="TRANSLATION INITIATION FACTOR IF-2, MITOCHONDRIAL"/>
    <property type="match status" value="1"/>
</dbReference>
<evidence type="ECO:0000256" key="5">
    <source>
        <dbReference type="ARBA" id="ARBA00022917"/>
    </source>
</evidence>
<feature type="compositionally biased region" description="Low complexity" evidence="11">
    <location>
        <begin position="106"/>
        <end position="137"/>
    </location>
</feature>
<keyword evidence="5" id="KW-0648">Protein biosynthesis</keyword>
<evidence type="ECO:0000256" key="11">
    <source>
        <dbReference type="SAM" id="MobiDB-lite"/>
    </source>
</evidence>
<dbReference type="Proteomes" id="UP001140453">
    <property type="component" value="Unassembled WGS sequence"/>
</dbReference>
<feature type="compositionally biased region" description="Acidic residues" evidence="11">
    <location>
        <begin position="576"/>
        <end position="589"/>
    </location>
</feature>
<gene>
    <name evidence="13" type="primary">IFM1</name>
    <name evidence="13" type="ORF">N0V93_008548</name>
</gene>
<evidence type="ECO:0000256" key="1">
    <source>
        <dbReference type="ARBA" id="ARBA00004173"/>
    </source>
</evidence>
<sequence>MLRNQAKKQSSFYVCAACRRQHHHDLAQLRSTGHISTTPLFLISRAISSTSAINSTRPTAQAQRYGVALQSVLSRSARVNARGYAAWGKFGSPSIPGQSNAAWGNSSKNSQSAGTSSSSPPTWGGATTVPPATGTSAWGVAGRTPTTPMTPAWTGASNNTFTQMKPAWAGGASSVPSATGSSSETRQNEASSSATPSSTGPHSRLAERSLQDNTYQAPTPARAPDAINAASLSSVSTANQSRSSPWGKSSHSVVSPRSNGPAGWIPGKAKFGGPSGWTPEKVPSGPFGSNDKGQSADSPKNPAKDASTLDQNYSIGASSPSETVVAKNPKNVTSRPASGNRPLNPILDTIFTKPPTRKPPQGAEFPQLRRRSSKDDMFEAMSPFKLPSKQQWPKPRIAPPGSAQNAITQEKPRRDSQLPRRDRFPDWGASKTLEPSNRINRSSHGATQREALDLSKNIKSKDQFELMSKAATTEPKKMNNLGPDDWDKGPVTPTSSQAPSPITDQSTPLSDGPQRGRDSGRSIDSRGRGRGSGRETRDHRGRGRDVANFSDPDGYAARDKGNKRKKYGGDRRQNAQEDDDFEDHDYDEFQEARAKRKQRQQRLDEERAAEEAAAPKKIRLPEYITVYDLAEALRIKPANFLYDLEQLGFENTLQDSVMTGETAALVAAEYGFEPTVESGEEVDLRPRPPPEDPSSVPPRPPIVTIMGHVDHGKTTILDTLRKSSIVAQEFGGITQHIGAFSVKLSMGKTITFLDTPGHAAFLSMRQRGANVTDIVVLVVAVDDSVKPQTIEAIKHAQSAKVPMIVAINKIDIDNTPNRLDMVKQDLANNGVELEDYGGDVQAVAISGKTGRGMRDLEDAILTLSEVLDMRAETDGMVEGWVLEASIKPDGRAATILVKRGTLRIGDLIAAGTAYTRVRIMRNEAGVDVDDAGPGTPVEIYGSWKGEPMAGDMVLQAPDEPKAQAAVDYRQEIAERAIAAAQNAEREAQDRERAEREALKKKMEEAEESDEAEPVEVGPKVVSIIVKGDVMGSVEAVSMAIQEIGNNEVRPRILRASPGQINESDVDHMATAKGAIVNFNSAIPAHVLQQANQSGVVILDHNIIYETVQAVKDLLAAQLEPIYTQRVIAEAQVQKVFPINVTKRKYKNIAGVKVTNGKVTRGGQYRVMRDGEEVYKGKLTALKQNKDDVTEVRKGIECGMMFDEYDDFQEGDLIQLYEDVEQRRYL</sequence>
<dbReference type="InterPro" id="IPR009000">
    <property type="entry name" value="Transl_B-barrel_sf"/>
</dbReference>
<dbReference type="FunFam" id="3.40.50.300:FF:000019">
    <property type="entry name" value="Translation initiation factor IF-2"/>
    <property type="match status" value="1"/>
</dbReference>
<evidence type="ECO:0000259" key="12">
    <source>
        <dbReference type="PROSITE" id="PS51722"/>
    </source>
</evidence>
<feature type="domain" description="Tr-type G" evidence="12">
    <location>
        <begin position="698"/>
        <end position="868"/>
    </location>
</feature>
<dbReference type="InterPro" id="IPR044145">
    <property type="entry name" value="IF2_II"/>
</dbReference>
<dbReference type="InterPro" id="IPR015760">
    <property type="entry name" value="TIF_IF2"/>
</dbReference>
<dbReference type="CDD" id="cd03702">
    <property type="entry name" value="IF2_mtIF2_II"/>
    <property type="match status" value="1"/>
</dbReference>
<dbReference type="InterPro" id="IPR005225">
    <property type="entry name" value="Small_GTP-bd"/>
</dbReference>
<name>A0A9W9CTT6_9PEZI</name>
<feature type="compositionally biased region" description="Basic and acidic residues" evidence="11">
    <location>
        <begin position="410"/>
        <end position="425"/>
    </location>
</feature>
<dbReference type="SUPFAM" id="SSF52156">
    <property type="entry name" value="Initiation factor IF2/eIF5b, domain 3"/>
    <property type="match status" value="1"/>
</dbReference>
<dbReference type="FunFam" id="2.40.30.10:FF:000008">
    <property type="entry name" value="Translation initiation factor IF-2"/>
    <property type="match status" value="1"/>
</dbReference>
<evidence type="ECO:0000313" key="13">
    <source>
        <dbReference type="EMBL" id="KAJ4387945.1"/>
    </source>
</evidence>
<evidence type="ECO:0000256" key="6">
    <source>
        <dbReference type="ARBA" id="ARBA00022946"/>
    </source>
</evidence>
<dbReference type="CDD" id="cd03692">
    <property type="entry name" value="mtIF2_IVc"/>
    <property type="match status" value="1"/>
</dbReference>
<feature type="compositionally biased region" description="Polar residues" evidence="11">
    <location>
        <begin position="492"/>
        <end position="509"/>
    </location>
</feature>
<reference evidence="13" key="1">
    <citation type="submission" date="2022-10" db="EMBL/GenBank/DDBJ databases">
        <title>Tapping the CABI collections for fungal endophytes: first genome assemblies for Collariella, Neodidymelliopsis, Ascochyta clinopodiicola, Didymella pomorum, Didymosphaeria variabile, Neocosmospora piperis and Neocucurbitaria cava.</title>
        <authorList>
            <person name="Hill R."/>
        </authorList>
    </citation>
    <scope>NUCLEOTIDE SEQUENCE</scope>
    <source>
        <strain evidence="13">IMI 355082</strain>
    </source>
</reference>
<evidence type="ECO:0000256" key="10">
    <source>
        <dbReference type="ARBA" id="ARBA00044200"/>
    </source>
</evidence>
<dbReference type="SUPFAM" id="SSF50447">
    <property type="entry name" value="Translation proteins"/>
    <property type="match status" value="2"/>
</dbReference>
<dbReference type="InterPro" id="IPR006847">
    <property type="entry name" value="IF2_N"/>
</dbReference>
<feature type="compositionally biased region" description="Polar residues" evidence="11">
    <location>
        <begin position="144"/>
        <end position="163"/>
    </location>
</feature>